<dbReference type="STRING" id="930992.A0A0D0ADH4"/>
<reference evidence="8" key="2">
    <citation type="submission" date="2015-01" db="EMBL/GenBank/DDBJ databases">
        <title>Evolutionary Origins and Diversification of the Mycorrhizal Mutualists.</title>
        <authorList>
            <consortium name="DOE Joint Genome Institute"/>
            <consortium name="Mycorrhizal Genomics Consortium"/>
            <person name="Kohler A."/>
            <person name="Kuo A."/>
            <person name="Nagy L.G."/>
            <person name="Floudas D."/>
            <person name="Copeland A."/>
            <person name="Barry K.W."/>
            <person name="Cichocki N."/>
            <person name="Veneault-Fourrey C."/>
            <person name="LaButti K."/>
            <person name="Lindquist E.A."/>
            <person name="Lipzen A."/>
            <person name="Lundell T."/>
            <person name="Morin E."/>
            <person name="Murat C."/>
            <person name="Riley R."/>
            <person name="Ohm R."/>
            <person name="Sun H."/>
            <person name="Tunlid A."/>
            <person name="Henrissat B."/>
            <person name="Grigoriev I.V."/>
            <person name="Hibbett D.S."/>
            <person name="Martin F."/>
        </authorList>
    </citation>
    <scope>NUCLEOTIDE SEQUENCE [LARGE SCALE GENOMIC DNA]</scope>
    <source>
        <strain evidence="8">UH-Slu-Lm8-n1</strain>
    </source>
</reference>
<dbReference type="PANTHER" id="PTHR11240">
    <property type="entry name" value="RIBONUCLEASE T2"/>
    <property type="match status" value="1"/>
</dbReference>
<dbReference type="OrthoDB" id="435754at2759"/>
<dbReference type="InterPro" id="IPR033697">
    <property type="entry name" value="Ribonuclease_T2_eukaryotic"/>
</dbReference>
<dbReference type="InterPro" id="IPR001568">
    <property type="entry name" value="RNase_T2-like"/>
</dbReference>
<evidence type="ECO:0000313" key="7">
    <source>
        <dbReference type="EMBL" id="KIK39756.1"/>
    </source>
</evidence>
<dbReference type="InterPro" id="IPR036430">
    <property type="entry name" value="RNase_T2-like_sf"/>
</dbReference>
<feature type="active site" evidence="4">
    <location>
        <position position="90"/>
    </location>
</feature>
<evidence type="ECO:0000256" key="3">
    <source>
        <dbReference type="ARBA" id="ARBA00023157"/>
    </source>
</evidence>
<dbReference type="EMBL" id="KN835330">
    <property type="protein sequence ID" value="KIK39756.1"/>
    <property type="molecule type" value="Genomic_DNA"/>
</dbReference>
<reference evidence="7 8" key="1">
    <citation type="submission" date="2014-04" db="EMBL/GenBank/DDBJ databases">
        <authorList>
            <consortium name="DOE Joint Genome Institute"/>
            <person name="Kuo A."/>
            <person name="Ruytinx J."/>
            <person name="Rineau F."/>
            <person name="Colpaert J."/>
            <person name="Kohler A."/>
            <person name="Nagy L.G."/>
            <person name="Floudas D."/>
            <person name="Copeland A."/>
            <person name="Barry K.W."/>
            <person name="Cichocki N."/>
            <person name="Veneault-Fourrey C."/>
            <person name="LaButti K."/>
            <person name="Lindquist E.A."/>
            <person name="Lipzen A."/>
            <person name="Lundell T."/>
            <person name="Morin E."/>
            <person name="Murat C."/>
            <person name="Sun H."/>
            <person name="Tunlid A."/>
            <person name="Henrissat B."/>
            <person name="Grigoriev I.V."/>
            <person name="Hibbett D.S."/>
            <person name="Martin F."/>
            <person name="Nordberg H.P."/>
            <person name="Cantor M.N."/>
            <person name="Hua S.X."/>
        </authorList>
    </citation>
    <scope>NUCLEOTIDE SEQUENCE [LARGE SCALE GENOMIC DNA]</scope>
    <source>
        <strain evidence="7 8">UH-Slu-Lm8-n1</strain>
    </source>
</reference>
<dbReference type="EC" id="4.6.1.19" evidence="2"/>
<feature type="chain" id="PRO_5002207150" description="ribonuclease T2" evidence="6">
    <location>
        <begin position="17"/>
        <end position="304"/>
    </location>
</feature>
<proteinExistence type="inferred from homology"/>
<dbReference type="GO" id="GO:0005576">
    <property type="term" value="C:extracellular region"/>
    <property type="evidence" value="ECO:0007669"/>
    <property type="project" value="TreeGrafter"/>
</dbReference>
<keyword evidence="8" id="KW-1185">Reference proteome</keyword>
<sequence length="304" mass="34169">MLSLISLAALVSVVHAKFHYLSTQNLPTYPNTEACIGLPVQYSCENTTVLTNSCCNVVQGGLVLQTQYWDTYTGLESQGQLLPRGSWTIHGLWPDNCDGSFDQYCDLSRQYDPTPSPSTLPDGTTVPSYKGPSVRTFIQDFGRYDLLKYMDAYWINQGAPNEDFWAHEFSKHATCTSTFDVACYEPGYQGHQEVVNFYETVTKVFQMYPTYNMLASAGILPSNTSTYTLSQITNALYSQIGAVPYLGCYDNGTILDEVWYFHHVIGTEQYGHFKTLNSTTPSSCTENGIWYYERTATSEQVVSY</sequence>
<gene>
    <name evidence="7" type="ORF">CY34DRAFT_807938</name>
</gene>
<keyword evidence="3" id="KW-1015">Disulfide bond</keyword>
<protein>
    <recommendedName>
        <fullName evidence="2">ribonuclease T2</fullName>
        <ecNumber evidence="2">4.6.1.19</ecNumber>
    </recommendedName>
</protein>
<evidence type="ECO:0000256" key="2">
    <source>
        <dbReference type="ARBA" id="ARBA00012571"/>
    </source>
</evidence>
<accession>A0A0D0ADH4</accession>
<dbReference type="InterPro" id="IPR033130">
    <property type="entry name" value="RNase_T2_His_AS_2"/>
</dbReference>
<dbReference type="Proteomes" id="UP000054485">
    <property type="component" value="Unassembled WGS sequence"/>
</dbReference>
<dbReference type="PANTHER" id="PTHR11240:SF17">
    <property type="entry name" value="RIBONUCLEASE T2"/>
    <property type="match status" value="1"/>
</dbReference>
<dbReference type="GO" id="GO:0033897">
    <property type="term" value="F:ribonuclease T2 activity"/>
    <property type="evidence" value="ECO:0007669"/>
    <property type="project" value="UniProtKB-EC"/>
</dbReference>
<feature type="signal peptide" evidence="6">
    <location>
        <begin position="1"/>
        <end position="16"/>
    </location>
</feature>
<dbReference type="CDD" id="cd01061">
    <property type="entry name" value="RNase_T2_euk"/>
    <property type="match status" value="1"/>
</dbReference>
<dbReference type="PROSITE" id="PS00530">
    <property type="entry name" value="RNASE_T2_1"/>
    <property type="match status" value="1"/>
</dbReference>
<keyword evidence="6" id="KW-0732">Signal</keyword>
<evidence type="ECO:0000256" key="6">
    <source>
        <dbReference type="SAM" id="SignalP"/>
    </source>
</evidence>
<feature type="active site" evidence="4">
    <location>
        <position position="172"/>
    </location>
</feature>
<evidence type="ECO:0000256" key="4">
    <source>
        <dbReference type="PIRSR" id="PIRSR633697-1"/>
    </source>
</evidence>
<dbReference type="InterPro" id="IPR018188">
    <property type="entry name" value="RNase_T2_His_AS_1"/>
</dbReference>
<evidence type="ECO:0000256" key="5">
    <source>
        <dbReference type="RuleBase" id="RU004328"/>
    </source>
</evidence>
<organism evidence="7 8">
    <name type="scientific">Suillus luteus UH-Slu-Lm8-n1</name>
    <dbReference type="NCBI Taxonomy" id="930992"/>
    <lineage>
        <taxon>Eukaryota</taxon>
        <taxon>Fungi</taxon>
        <taxon>Dikarya</taxon>
        <taxon>Basidiomycota</taxon>
        <taxon>Agaricomycotina</taxon>
        <taxon>Agaricomycetes</taxon>
        <taxon>Agaricomycetidae</taxon>
        <taxon>Boletales</taxon>
        <taxon>Suillineae</taxon>
        <taxon>Suillaceae</taxon>
        <taxon>Suillus</taxon>
    </lineage>
</organism>
<dbReference type="GO" id="GO:0003723">
    <property type="term" value="F:RNA binding"/>
    <property type="evidence" value="ECO:0007669"/>
    <property type="project" value="InterPro"/>
</dbReference>
<comment type="similarity">
    <text evidence="1 5">Belongs to the RNase T2 family.</text>
</comment>
<dbReference type="Gene3D" id="3.90.730.10">
    <property type="entry name" value="Ribonuclease T2-like"/>
    <property type="match status" value="1"/>
</dbReference>
<dbReference type="PROSITE" id="PS00531">
    <property type="entry name" value="RNASE_T2_2"/>
    <property type="match status" value="1"/>
</dbReference>
<feature type="active site" evidence="4">
    <location>
        <position position="168"/>
    </location>
</feature>
<dbReference type="Pfam" id="PF00445">
    <property type="entry name" value="Ribonuclease_T2"/>
    <property type="match status" value="1"/>
</dbReference>
<dbReference type="SUPFAM" id="SSF55895">
    <property type="entry name" value="Ribonuclease Rh-like"/>
    <property type="match status" value="1"/>
</dbReference>
<name>A0A0D0ADH4_9AGAM</name>
<dbReference type="HOGENOM" id="CLU_037966_2_0_1"/>
<evidence type="ECO:0000256" key="1">
    <source>
        <dbReference type="ARBA" id="ARBA00007469"/>
    </source>
</evidence>
<evidence type="ECO:0000313" key="8">
    <source>
        <dbReference type="Proteomes" id="UP000054485"/>
    </source>
</evidence>
<dbReference type="GO" id="GO:0006401">
    <property type="term" value="P:RNA catabolic process"/>
    <property type="evidence" value="ECO:0007669"/>
    <property type="project" value="TreeGrafter"/>
</dbReference>
<dbReference type="InParanoid" id="A0A0D0ADH4"/>
<dbReference type="AlphaFoldDB" id="A0A0D0ADH4"/>